<dbReference type="RefSeq" id="XP_001792744.1">
    <property type="nucleotide sequence ID" value="XM_001792692.1"/>
</dbReference>
<proteinExistence type="predicted"/>
<evidence type="ECO:0000313" key="2">
    <source>
        <dbReference type="Proteomes" id="UP000001055"/>
    </source>
</evidence>
<evidence type="ECO:0000313" key="1">
    <source>
        <dbReference type="EMBL" id="EAT90338.1"/>
    </source>
</evidence>
<organism evidence="1 2">
    <name type="scientific">Phaeosphaeria nodorum (strain SN15 / ATCC MYA-4574 / FGSC 10173)</name>
    <name type="common">Glume blotch fungus</name>
    <name type="synonym">Parastagonospora nodorum</name>
    <dbReference type="NCBI Taxonomy" id="321614"/>
    <lineage>
        <taxon>Eukaryota</taxon>
        <taxon>Fungi</taxon>
        <taxon>Dikarya</taxon>
        <taxon>Ascomycota</taxon>
        <taxon>Pezizomycotina</taxon>
        <taxon>Dothideomycetes</taxon>
        <taxon>Pleosporomycetidae</taxon>
        <taxon>Pleosporales</taxon>
        <taxon>Pleosporineae</taxon>
        <taxon>Phaeosphaeriaceae</taxon>
        <taxon>Parastagonospora</taxon>
    </lineage>
</organism>
<protein>
    <submittedName>
        <fullName evidence="1">Uncharacterized protein</fullName>
    </submittedName>
</protein>
<reference evidence="2" key="1">
    <citation type="journal article" date="2007" name="Plant Cell">
        <title>Dothideomycete-plant interactions illuminated by genome sequencing and EST analysis of the wheat pathogen Stagonospora nodorum.</title>
        <authorList>
            <person name="Hane J.K."/>
            <person name="Lowe R.G."/>
            <person name="Solomon P.S."/>
            <person name="Tan K.C."/>
            <person name="Schoch C.L."/>
            <person name="Spatafora J.W."/>
            <person name="Crous P.W."/>
            <person name="Kodira C."/>
            <person name="Birren B.W."/>
            <person name="Galagan J.E."/>
            <person name="Torriani S.F."/>
            <person name="McDonald B.A."/>
            <person name="Oliver R.P."/>
        </authorList>
    </citation>
    <scope>NUCLEOTIDE SEQUENCE [LARGE SCALE GENOMIC DNA]</scope>
    <source>
        <strain evidence="2">SN15 / ATCC MYA-4574 / FGSC 10173</strain>
    </source>
</reference>
<dbReference type="KEGG" id="pno:SNOG_02126"/>
<sequence length="41" mass="4298">MDAAAGWGPRKLIIVRMHKEGGVALGSCLDWSASTPASPIF</sequence>
<dbReference type="EMBL" id="CH445327">
    <property type="protein sequence ID" value="EAT90338.1"/>
    <property type="molecule type" value="Genomic_DNA"/>
</dbReference>
<dbReference type="GeneID" id="5969594"/>
<accession>Q0V1I8</accession>
<dbReference type="InParanoid" id="Q0V1I8"/>
<dbReference type="Proteomes" id="UP000001055">
    <property type="component" value="Unassembled WGS sequence"/>
</dbReference>
<dbReference type="AlphaFoldDB" id="Q0V1I8"/>
<gene>
    <name evidence="1" type="ORF">SNOG_02126</name>
</gene>
<name>Q0V1I8_PHANO</name>